<evidence type="ECO:0000259" key="18">
    <source>
        <dbReference type="PROSITE" id="PS50113"/>
    </source>
</evidence>
<feature type="domain" description="Response regulatory" evidence="16">
    <location>
        <begin position="1024"/>
        <end position="1145"/>
    </location>
</feature>
<dbReference type="SUPFAM" id="SSF47384">
    <property type="entry name" value="Homodimeric domain of signal transducing histidine kinase"/>
    <property type="match status" value="1"/>
</dbReference>
<evidence type="ECO:0000313" key="20">
    <source>
        <dbReference type="Proteomes" id="UP001628193"/>
    </source>
</evidence>
<dbReference type="Gene3D" id="3.30.450.20">
    <property type="entry name" value="PAS domain"/>
    <property type="match status" value="2"/>
</dbReference>
<dbReference type="InterPro" id="IPR029150">
    <property type="entry name" value="dCache_3"/>
</dbReference>
<dbReference type="Pfam" id="PF00989">
    <property type="entry name" value="PAS"/>
    <property type="match status" value="1"/>
</dbReference>
<evidence type="ECO:0000256" key="7">
    <source>
        <dbReference type="ARBA" id="ARBA00022692"/>
    </source>
</evidence>
<dbReference type="Pfam" id="PF13426">
    <property type="entry name" value="PAS_9"/>
    <property type="match status" value="1"/>
</dbReference>
<dbReference type="NCBIfam" id="TIGR00229">
    <property type="entry name" value="sensory_box"/>
    <property type="match status" value="2"/>
</dbReference>
<reference evidence="19 20" key="2">
    <citation type="submission" date="2024-09" db="EMBL/GenBank/DDBJ databases">
        <title>Draft genome sequence of Candidatus Magnetaquicoccaceae bacterium FCR-1.</title>
        <authorList>
            <person name="Shimoshige H."/>
            <person name="Shimamura S."/>
            <person name="Taoka A."/>
            <person name="Kobayashi H."/>
            <person name="Maekawa T."/>
        </authorList>
    </citation>
    <scope>NUCLEOTIDE SEQUENCE [LARGE SCALE GENOMIC DNA]</scope>
    <source>
        <strain evidence="19 20">FCR-1</strain>
    </source>
</reference>
<dbReference type="InterPro" id="IPR011006">
    <property type="entry name" value="CheY-like_superfamily"/>
</dbReference>
<evidence type="ECO:0000259" key="17">
    <source>
        <dbReference type="PROSITE" id="PS50112"/>
    </source>
</evidence>
<protein>
    <recommendedName>
        <fullName evidence="3">histidine kinase</fullName>
        <ecNumber evidence="3">2.7.13.3</ecNumber>
    </recommendedName>
</protein>
<keyword evidence="11 14" id="KW-1133">Transmembrane helix</keyword>
<dbReference type="PROSITE" id="PS50110">
    <property type="entry name" value="RESPONSE_REGULATORY"/>
    <property type="match status" value="1"/>
</dbReference>
<feature type="domain" description="Histidine kinase" evidence="15">
    <location>
        <begin position="623"/>
        <end position="849"/>
    </location>
</feature>
<evidence type="ECO:0000256" key="11">
    <source>
        <dbReference type="ARBA" id="ARBA00022989"/>
    </source>
</evidence>
<dbReference type="PRINTS" id="PR00344">
    <property type="entry name" value="BCTRLSENSOR"/>
</dbReference>
<dbReference type="InterPro" id="IPR005467">
    <property type="entry name" value="His_kinase_dom"/>
</dbReference>
<dbReference type="SUPFAM" id="SSF55785">
    <property type="entry name" value="PYP-like sensor domain (PAS domain)"/>
    <property type="match status" value="2"/>
</dbReference>
<evidence type="ECO:0000259" key="16">
    <source>
        <dbReference type="PROSITE" id="PS50110"/>
    </source>
</evidence>
<accession>A0ABQ0C9N1</accession>
<dbReference type="InterPro" id="IPR003594">
    <property type="entry name" value="HATPase_dom"/>
</dbReference>
<dbReference type="InterPro" id="IPR013767">
    <property type="entry name" value="PAS_fold"/>
</dbReference>
<dbReference type="Gene3D" id="1.10.287.130">
    <property type="match status" value="1"/>
</dbReference>
<dbReference type="Gene3D" id="3.40.50.2300">
    <property type="match status" value="1"/>
</dbReference>
<dbReference type="PROSITE" id="PS50109">
    <property type="entry name" value="HIS_KIN"/>
    <property type="match status" value="1"/>
</dbReference>
<dbReference type="InterPro" id="IPR035965">
    <property type="entry name" value="PAS-like_dom_sf"/>
</dbReference>
<dbReference type="PANTHER" id="PTHR45339">
    <property type="entry name" value="HYBRID SIGNAL TRANSDUCTION HISTIDINE KINASE J"/>
    <property type="match status" value="1"/>
</dbReference>
<evidence type="ECO:0000256" key="1">
    <source>
        <dbReference type="ARBA" id="ARBA00000085"/>
    </source>
</evidence>
<name>A0ABQ0C9N1_9PROT</name>
<organism evidence="19 20">
    <name type="scientific">Candidatus Magnetaquiglobus chichijimensis</name>
    <dbReference type="NCBI Taxonomy" id="3141448"/>
    <lineage>
        <taxon>Bacteria</taxon>
        <taxon>Pseudomonadati</taxon>
        <taxon>Pseudomonadota</taxon>
        <taxon>Magnetococcia</taxon>
        <taxon>Magnetococcales</taxon>
        <taxon>Candidatus Magnetaquicoccaceae</taxon>
        <taxon>Candidatus Magnetaquiglobus</taxon>
    </lineage>
</organism>
<dbReference type="Pfam" id="PF14827">
    <property type="entry name" value="dCache_3"/>
    <property type="match status" value="1"/>
</dbReference>
<dbReference type="CDD" id="cd16922">
    <property type="entry name" value="HATPase_EvgS-ArcB-TorS-like"/>
    <property type="match status" value="1"/>
</dbReference>
<feature type="domain" description="PAC" evidence="18">
    <location>
        <begin position="555"/>
        <end position="605"/>
    </location>
</feature>
<evidence type="ECO:0000256" key="12">
    <source>
        <dbReference type="ARBA" id="ARBA00023012"/>
    </source>
</evidence>
<dbReference type="GO" id="GO:0004673">
    <property type="term" value="F:protein histidine kinase activity"/>
    <property type="evidence" value="ECO:0007669"/>
    <property type="project" value="UniProtKB-EC"/>
</dbReference>
<dbReference type="InterPro" id="IPR036097">
    <property type="entry name" value="HisK_dim/P_sf"/>
</dbReference>
<dbReference type="InterPro" id="IPR000700">
    <property type="entry name" value="PAS-assoc_C"/>
</dbReference>
<comment type="catalytic activity">
    <reaction evidence="1">
        <text>ATP + protein L-histidine = ADP + protein N-phospho-L-histidine.</text>
        <dbReference type="EC" id="2.7.13.3"/>
    </reaction>
</comment>
<dbReference type="Pfam" id="PF00072">
    <property type="entry name" value="Response_reg"/>
    <property type="match status" value="1"/>
</dbReference>
<dbReference type="SMART" id="SM00388">
    <property type="entry name" value="HisKA"/>
    <property type="match status" value="1"/>
</dbReference>
<dbReference type="InterPro" id="IPR036641">
    <property type="entry name" value="HPT_dom_sf"/>
</dbReference>
<sequence length="1272" mass="141922">MTRDPKNRMSFRLVLLVTVLTLIGVFGIRWQQTSQNEQRTEEIVAGIEGSLSSSMERQTEILHVATLGIQRIDSIKSAYLARNRADLLRLSAPIFAELHVGSGITHFYFHTPDRISFLRVHTPDHHGDRIDRALFKRVVESGQAASGLEVGPMGTLAMRLISPWRDEGGVIGYLELGMDIDPSLEVVRGAFPVTLHLFMAKMDPPRNADADQNVDLFSKEWRNYSEKLLLHHNSPPPAEWLLRLESQFLIPGKRVWFEISPNNDHFNLARLPLRNIDGEEVSFLLVVWEITDAMHRTQRLIFAGILAGVLGALLLLRMFGRLVARLEAKLRLAGQREELLGHMLDGSVHSILLFAWPDLTIRQANQGAIDSLGYDSETLQRMRITELVDDDDQELLAGRLAPLREGRAEQIGLELHLRGRTGEKIPVDLHLQRFAIGTNDLGVAMIQEIAARKRLEAERMRFQQDLLVANAELLDHETSLRMIFEHALEGIVTIDAKGIVVDVNPAAEAMFGFTRVQFLGHDIAELIIPPDLRPLHRAALQRLEKVSDEEFQVRKKVELLGLRADGRLLDLELGMSAIHLKGRRHFTAIMHDITERKQLLRSLRETLDVAESVHRMKSEFLANMSHEIRTPMNAIIGMTDLLLNTRAEAEEQRRHLETIQQSSESLLELINGILDLSKIDAGMIALERISFDLSGQLEKAVETLAVRAHRKELELYCAIDDDVPPTLVGDPLRLRQVVLHLLSNAIKFTECGEVVLRVALAHGFEERRADAVMLRFSVQDTGEGIPLDKQAVIFERFIQLDGSTTRRHGGTGLGLAICKPLISLMDGEIGLESAPGVGSVFHFTARFGVTQRYRPGGEDAEADERRPAENLGTLLAATRVILADRRETGRSIVGELLRAAGATVEVVESSSALRVRLAERTAEEPAIDLVVLDHGVLQGDAVDLDELDRYASEGGKVVLLVPTTLRQQDLSFLDWLQGVTTLRKPVWKFRLLKAVRTALGRESQPVAEQIDPQGREETSGITLEILLVEDQEASGKVAELLLEQAGHAVSRAHRAAEALERLRVEKFDLLLMDLELPEMDGLEAARRIRASGVAEEGMNGRVPIIAVTAHASVEEKKCCLEVGMDGYLAKPYRESELLGVIERVIKRRKIFKCRPEPKNAGAVLRHTEMTDAEFLAKGSFLVAQVPPYLEELRRAVRGRNGAGIVRPLQWLGDAAREVGAWKVPIQGMRLRGGVEQNRWEEAAESLVKLEGLCAEVLTAIAEKLTTMRDGEG</sequence>
<dbReference type="CDD" id="cd00082">
    <property type="entry name" value="HisKA"/>
    <property type="match status" value="1"/>
</dbReference>
<dbReference type="EMBL" id="BAAFGK010000004">
    <property type="protein sequence ID" value="GAB0057603.1"/>
    <property type="molecule type" value="Genomic_DNA"/>
</dbReference>
<evidence type="ECO:0000256" key="14">
    <source>
        <dbReference type="SAM" id="Phobius"/>
    </source>
</evidence>
<keyword evidence="7 14" id="KW-0812">Transmembrane</keyword>
<comment type="caution">
    <text evidence="19">The sequence shown here is derived from an EMBL/GenBank/DDBJ whole genome shotgun (WGS) entry which is preliminary data.</text>
</comment>
<feature type="transmembrane region" description="Helical" evidence="14">
    <location>
        <begin position="300"/>
        <end position="319"/>
    </location>
</feature>
<keyword evidence="20" id="KW-1185">Reference proteome</keyword>
<dbReference type="SMART" id="SM00091">
    <property type="entry name" value="PAS"/>
    <property type="match status" value="2"/>
</dbReference>
<evidence type="ECO:0000256" key="10">
    <source>
        <dbReference type="ARBA" id="ARBA00022840"/>
    </source>
</evidence>
<dbReference type="SUPFAM" id="SSF52172">
    <property type="entry name" value="CheY-like"/>
    <property type="match status" value="1"/>
</dbReference>
<keyword evidence="10" id="KW-0067">ATP-binding</keyword>
<evidence type="ECO:0000256" key="2">
    <source>
        <dbReference type="ARBA" id="ARBA00004651"/>
    </source>
</evidence>
<dbReference type="InterPro" id="IPR000014">
    <property type="entry name" value="PAS"/>
</dbReference>
<evidence type="ECO:0000256" key="6">
    <source>
        <dbReference type="ARBA" id="ARBA00022679"/>
    </source>
</evidence>
<keyword evidence="4" id="KW-1003">Cell membrane</keyword>
<feature type="domain" description="PAS" evidence="17">
    <location>
        <begin position="476"/>
        <end position="550"/>
    </location>
</feature>
<keyword evidence="6 19" id="KW-0808">Transferase</keyword>
<dbReference type="Pfam" id="PF00512">
    <property type="entry name" value="HisKA"/>
    <property type="match status" value="1"/>
</dbReference>
<dbReference type="Pfam" id="PF02518">
    <property type="entry name" value="HATPase_c"/>
    <property type="match status" value="1"/>
</dbReference>
<dbReference type="SMART" id="SM00387">
    <property type="entry name" value="HATPase_c"/>
    <property type="match status" value="1"/>
</dbReference>
<dbReference type="Gene3D" id="3.30.565.10">
    <property type="entry name" value="Histidine kinase-like ATPase, C-terminal domain"/>
    <property type="match status" value="1"/>
</dbReference>
<dbReference type="SUPFAM" id="SSF47226">
    <property type="entry name" value="Histidine-containing phosphotransfer domain, HPT domain"/>
    <property type="match status" value="1"/>
</dbReference>
<keyword evidence="14" id="KW-0472">Membrane</keyword>
<evidence type="ECO:0000259" key="15">
    <source>
        <dbReference type="PROSITE" id="PS50109"/>
    </source>
</evidence>
<evidence type="ECO:0000256" key="3">
    <source>
        <dbReference type="ARBA" id="ARBA00012438"/>
    </source>
</evidence>
<dbReference type="InterPro" id="IPR001789">
    <property type="entry name" value="Sig_transdc_resp-reg_receiver"/>
</dbReference>
<dbReference type="InterPro" id="IPR003661">
    <property type="entry name" value="HisK_dim/P_dom"/>
</dbReference>
<dbReference type="CDD" id="cd17546">
    <property type="entry name" value="REC_hyHK_CKI1_RcsC-like"/>
    <property type="match status" value="1"/>
</dbReference>
<evidence type="ECO:0000256" key="13">
    <source>
        <dbReference type="PROSITE-ProRule" id="PRU00169"/>
    </source>
</evidence>
<keyword evidence="9 19" id="KW-0418">Kinase</keyword>
<keyword evidence="5 13" id="KW-0597">Phosphoprotein</keyword>
<dbReference type="InterPro" id="IPR029151">
    <property type="entry name" value="Sensor-like_sf"/>
</dbReference>
<evidence type="ECO:0000256" key="9">
    <source>
        <dbReference type="ARBA" id="ARBA00022777"/>
    </source>
</evidence>
<dbReference type="SUPFAM" id="SSF55874">
    <property type="entry name" value="ATPase domain of HSP90 chaperone/DNA topoisomerase II/histidine kinase"/>
    <property type="match status" value="1"/>
</dbReference>
<reference evidence="19 20" key="1">
    <citation type="submission" date="2024-05" db="EMBL/GenBank/DDBJ databases">
        <authorList>
            <consortium name="Candidatus Magnetaquicoccaceae bacterium FCR-1 genome sequencing consortium"/>
            <person name="Shimoshige H."/>
            <person name="Shimamura S."/>
            <person name="Taoka A."/>
            <person name="Kobayashi H."/>
            <person name="Maekawa T."/>
        </authorList>
    </citation>
    <scope>NUCLEOTIDE SEQUENCE [LARGE SCALE GENOMIC DNA]</scope>
    <source>
        <strain evidence="19 20">FCR-1</strain>
    </source>
</reference>
<dbReference type="PANTHER" id="PTHR45339:SF3">
    <property type="entry name" value="HISTIDINE KINASE"/>
    <property type="match status" value="1"/>
</dbReference>
<keyword evidence="8" id="KW-0547">Nucleotide-binding</keyword>
<evidence type="ECO:0000256" key="5">
    <source>
        <dbReference type="ARBA" id="ARBA00022553"/>
    </source>
</evidence>
<dbReference type="CDD" id="cd00130">
    <property type="entry name" value="PAS"/>
    <property type="match status" value="2"/>
</dbReference>
<dbReference type="PROSITE" id="PS50113">
    <property type="entry name" value="PAC"/>
    <property type="match status" value="1"/>
</dbReference>
<dbReference type="InterPro" id="IPR004358">
    <property type="entry name" value="Sig_transdc_His_kin-like_C"/>
</dbReference>
<dbReference type="SMART" id="SM00448">
    <property type="entry name" value="REC"/>
    <property type="match status" value="1"/>
</dbReference>
<dbReference type="Proteomes" id="UP001628193">
    <property type="component" value="Unassembled WGS sequence"/>
</dbReference>
<feature type="modified residue" description="4-aspartylphosphate" evidence="13">
    <location>
        <position position="1073"/>
    </location>
</feature>
<dbReference type="EC" id="2.7.13.3" evidence="3"/>
<evidence type="ECO:0000256" key="4">
    <source>
        <dbReference type="ARBA" id="ARBA00022475"/>
    </source>
</evidence>
<dbReference type="PROSITE" id="PS50112">
    <property type="entry name" value="PAS"/>
    <property type="match status" value="1"/>
</dbReference>
<keyword evidence="12" id="KW-0902">Two-component regulatory system</keyword>
<dbReference type="SUPFAM" id="SSF103190">
    <property type="entry name" value="Sensory domain-like"/>
    <property type="match status" value="1"/>
</dbReference>
<evidence type="ECO:0000313" key="19">
    <source>
        <dbReference type="EMBL" id="GAB0057603.1"/>
    </source>
</evidence>
<comment type="subcellular location">
    <subcellularLocation>
        <location evidence="2">Cell membrane</location>
        <topology evidence="2">Multi-pass membrane protein</topology>
    </subcellularLocation>
</comment>
<gene>
    <name evidence="19" type="primary">rcsC_51</name>
    <name evidence="19" type="ORF">SIID45300_01935</name>
</gene>
<evidence type="ECO:0000256" key="8">
    <source>
        <dbReference type="ARBA" id="ARBA00022741"/>
    </source>
</evidence>
<dbReference type="InterPro" id="IPR036890">
    <property type="entry name" value="HATPase_C_sf"/>
</dbReference>
<proteinExistence type="predicted"/>